<dbReference type="SUPFAM" id="SSF160935">
    <property type="entry name" value="VPA0735-like"/>
    <property type="match status" value="1"/>
</dbReference>
<accession>A0A410H1D1</accession>
<dbReference type="KEGG" id="htr:EPV75_03045"/>
<dbReference type="PANTHER" id="PTHR36509">
    <property type="entry name" value="BLL3101 PROTEIN"/>
    <property type="match status" value="1"/>
</dbReference>
<proteinExistence type="predicted"/>
<dbReference type="Proteomes" id="UP000285478">
    <property type="component" value="Chromosome"/>
</dbReference>
<evidence type="ECO:0000259" key="3">
    <source>
        <dbReference type="Pfam" id="PF06863"/>
    </source>
</evidence>
<dbReference type="InterPro" id="IPR037050">
    <property type="entry name" value="DUF1254_sf"/>
</dbReference>
<dbReference type="RefSeq" id="WP_128384424.1">
    <property type="nucleotide sequence ID" value="NZ_CP035033.1"/>
</dbReference>
<sequence>MKQTLMKVAFVSLLLSSFSATYASQKLTAEEANAIAIETYIYGYPLVLSGITQDIGQNVTKPTGTSAPINQFGHMNVFPDASWTIVVRPNADTLYTTMGYDVTKEPIVISIPASNGRYYLLQFLDMWSDVFTVPGSRTTGDDALTFAIVGPNWQGQLPEGVHEYRSPTGRGLLIGRTQTNGKADYKAVRAFQNGMKAVPLSAYGKPYTPPKGHVNPNQDMTAPPDQLDKMDAKTFFTRFAEMMKANPPHANDYPMIDRMKQIGIVPGESFAFDQAPKIVQQALNAAPKTALKQIKAAWKSAGDYANGWRTNMTAIGTYGTDYLHRAGVAYGGYGANVPQDAIYPTTYVDQDGKPLDSAKRYVLHFDKDRIPPINGFWSLTMYNERQLFAANPIHRYAIGDRDKLKFNADGSLDLYIQRTSPGKDKESNWLPTPAKGAFSLGMRLYWPKAKALNGGWTPPGVKPVQ</sequence>
<dbReference type="InterPro" id="IPR037049">
    <property type="entry name" value="DUF1214_C_sf"/>
</dbReference>
<dbReference type="InterPro" id="IPR010621">
    <property type="entry name" value="DUF1214"/>
</dbReference>
<dbReference type="InterPro" id="IPR010679">
    <property type="entry name" value="DUF1254"/>
</dbReference>
<dbReference type="Pfam" id="PF06863">
    <property type="entry name" value="DUF1254"/>
    <property type="match status" value="1"/>
</dbReference>
<evidence type="ECO:0000259" key="2">
    <source>
        <dbReference type="Pfam" id="PF06742"/>
    </source>
</evidence>
<gene>
    <name evidence="4" type="ORF">EPV75_03045</name>
</gene>
<dbReference type="PANTHER" id="PTHR36509:SF2">
    <property type="entry name" value="BLL3101 PROTEIN"/>
    <property type="match status" value="1"/>
</dbReference>
<evidence type="ECO:0000256" key="1">
    <source>
        <dbReference type="SAM" id="SignalP"/>
    </source>
</evidence>
<keyword evidence="1" id="KW-0732">Signal</keyword>
<dbReference type="EMBL" id="CP035033">
    <property type="protein sequence ID" value="QAB14718.1"/>
    <property type="molecule type" value="Genomic_DNA"/>
</dbReference>
<organism evidence="4 5">
    <name type="scientific">Hydrogenovibrio thermophilus</name>
    <dbReference type="NCBI Taxonomy" id="265883"/>
    <lineage>
        <taxon>Bacteria</taxon>
        <taxon>Pseudomonadati</taxon>
        <taxon>Pseudomonadota</taxon>
        <taxon>Gammaproteobacteria</taxon>
        <taxon>Thiotrichales</taxon>
        <taxon>Piscirickettsiaceae</taxon>
        <taxon>Hydrogenovibrio</taxon>
    </lineage>
</organism>
<dbReference type="Pfam" id="PF06742">
    <property type="entry name" value="DUF1214"/>
    <property type="match status" value="1"/>
</dbReference>
<feature type="chain" id="PRO_5019240774" evidence="1">
    <location>
        <begin position="24"/>
        <end position="465"/>
    </location>
</feature>
<name>A0A410H1D1_9GAMM</name>
<dbReference type="Gene3D" id="2.60.120.600">
    <property type="entry name" value="Domain of unknown function DUF1214, C-terminal domain"/>
    <property type="match status" value="1"/>
</dbReference>
<dbReference type="AlphaFoldDB" id="A0A410H1D1"/>
<feature type="domain" description="DUF1214" evidence="2">
    <location>
        <begin position="340"/>
        <end position="448"/>
    </location>
</feature>
<feature type="signal peptide" evidence="1">
    <location>
        <begin position="1"/>
        <end position="23"/>
    </location>
</feature>
<reference evidence="4 5" key="1">
    <citation type="journal article" date="2018" name="Environ. Microbiol.">
        <title>Genomes of ubiquitous marine and hypersaline Hydrogenovibrio, Thiomicrorhabdus and Thiomicrospira spp. encode a diversity of mechanisms to sustain chemolithoautotrophy in heterogeneous environments.</title>
        <authorList>
            <person name="Scott K.M."/>
            <person name="Williams J."/>
            <person name="Porter C.M.B."/>
            <person name="Russel S."/>
            <person name="Harmer T.L."/>
            <person name="Paul J.H."/>
            <person name="Antonen K.M."/>
            <person name="Bridges M.K."/>
            <person name="Camper G.J."/>
            <person name="Campla C.K."/>
            <person name="Casella L.G."/>
            <person name="Chase E."/>
            <person name="Conrad J.W."/>
            <person name="Cruz M.C."/>
            <person name="Dunlap D.S."/>
            <person name="Duran L."/>
            <person name="Fahsbender E.M."/>
            <person name="Goldsmith D.B."/>
            <person name="Keeley R.F."/>
            <person name="Kondoff M.R."/>
            <person name="Kussy B.I."/>
            <person name="Lane M.K."/>
            <person name="Lawler S."/>
            <person name="Leigh B.A."/>
            <person name="Lewis C."/>
            <person name="Lostal L.M."/>
            <person name="Marking D."/>
            <person name="Mancera P.A."/>
            <person name="McClenthan E.C."/>
            <person name="McIntyre E.A."/>
            <person name="Mine J.A."/>
            <person name="Modi S."/>
            <person name="Moore B.D."/>
            <person name="Morgan W.A."/>
            <person name="Nelson K.M."/>
            <person name="Nguyen K.N."/>
            <person name="Ogburn N."/>
            <person name="Parrino D.G."/>
            <person name="Pedapudi A.D."/>
            <person name="Pelham R.P."/>
            <person name="Preece A.M."/>
            <person name="Rampersad E.A."/>
            <person name="Richardson J.C."/>
            <person name="Rodgers C.M."/>
            <person name="Schaffer B.L."/>
            <person name="Sheridan N.E."/>
            <person name="Solone M.R."/>
            <person name="Staley Z.R."/>
            <person name="Tabuchi M."/>
            <person name="Waide R.J."/>
            <person name="Wanjugi P.W."/>
            <person name="Young S."/>
            <person name="Clum A."/>
            <person name="Daum C."/>
            <person name="Huntemann M."/>
            <person name="Ivanova N."/>
            <person name="Kyrpides N."/>
            <person name="Mikhailova N."/>
            <person name="Palaniappan K."/>
            <person name="Pillay M."/>
            <person name="Reddy T.B.K."/>
            <person name="Shapiro N."/>
            <person name="Stamatis D."/>
            <person name="Varghese N."/>
            <person name="Woyke T."/>
            <person name="Boden R."/>
            <person name="Freyermuth S.K."/>
            <person name="Kerfeld C.A."/>
        </authorList>
    </citation>
    <scope>NUCLEOTIDE SEQUENCE [LARGE SCALE GENOMIC DNA]</scope>
    <source>
        <strain evidence="4 5">JR-2</strain>
    </source>
</reference>
<evidence type="ECO:0000313" key="4">
    <source>
        <dbReference type="EMBL" id="QAB14718.1"/>
    </source>
</evidence>
<keyword evidence="5" id="KW-1185">Reference proteome</keyword>
<protein>
    <submittedName>
        <fullName evidence="4">DUF1254 domain-containing protein</fullName>
    </submittedName>
</protein>
<evidence type="ECO:0000313" key="5">
    <source>
        <dbReference type="Proteomes" id="UP000285478"/>
    </source>
</evidence>
<dbReference type="Gene3D" id="2.60.40.1610">
    <property type="entry name" value="Domain of unknown function DUF1254"/>
    <property type="match status" value="1"/>
</dbReference>
<feature type="domain" description="DUF1254" evidence="3">
    <location>
        <begin position="69"/>
        <end position="199"/>
    </location>
</feature>